<dbReference type="SUPFAM" id="SSF51998">
    <property type="entry name" value="PFL-like glycyl radical enzymes"/>
    <property type="match status" value="1"/>
</dbReference>
<dbReference type="InterPro" id="IPR008926">
    <property type="entry name" value="RNR_R1-su_N"/>
</dbReference>
<dbReference type="InterPro" id="IPR013509">
    <property type="entry name" value="RNR_lsu_N"/>
</dbReference>
<name>A0A7S6SW94_9PHYC</name>
<dbReference type="UniPathway" id="UPA00326"/>
<dbReference type="Gene3D" id="3.20.70.20">
    <property type="match status" value="1"/>
</dbReference>
<dbReference type="GO" id="GO:0005524">
    <property type="term" value="F:ATP binding"/>
    <property type="evidence" value="ECO:0007669"/>
    <property type="project" value="UniProtKB-UniRule"/>
</dbReference>
<dbReference type="InterPro" id="IPR013346">
    <property type="entry name" value="NrdE_NrdA_C"/>
</dbReference>
<keyword evidence="4 7" id="KW-0067">ATP-binding</keyword>
<accession>A0A7S6SW94</accession>
<evidence type="ECO:0000256" key="3">
    <source>
        <dbReference type="ARBA" id="ARBA00022741"/>
    </source>
</evidence>
<dbReference type="Pfam" id="PF03477">
    <property type="entry name" value="ATP-cone"/>
    <property type="match status" value="1"/>
</dbReference>
<dbReference type="CDD" id="cd01679">
    <property type="entry name" value="RNR_I"/>
    <property type="match status" value="1"/>
</dbReference>
<keyword evidence="2" id="KW-0021">Allosteric enzyme</keyword>
<comment type="catalytic activity">
    <reaction evidence="8">
        <text>a 2'-deoxyribonucleoside 5'-diphosphate + [thioredoxin]-disulfide + H2O = a ribonucleoside 5'-diphosphate + [thioredoxin]-dithiol</text>
        <dbReference type="Rhea" id="RHEA:23252"/>
        <dbReference type="Rhea" id="RHEA-COMP:10698"/>
        <dbReference type="Rhea" id="RHEA-COMP:10700"/>
        <dbReference type="ChEBI" id="CHEBI:15377"/>
        <dbReference type="ChEBI" id="CHEBI:29950"/>
        <dbReference type="ChEBI" id="CHEBI:50058"/>
        <dbReference type="ChEBI" id="CHEBI:57930"/>
        <dbReference type="ChEBI" id="CHEBI:73316"/>
        <dbReference type="EC" id="1.17.4.1"/>
    </reaction>
</comment>
<comment type="function">
    <text evidence="8">Provides the precursors necessary for DNA synthesis. Catalyzes the biosynthesis of deoxyribonucleotides from the corresponding ribonucleotides.</text>
</comment>
<organism evidence="10">
    <name type="scientific">Bathycoccus sp. RCC716 virus 2</name>
    <dbReference type="NCBI Taxonomy" id="2530039"/>
    <lineage>
        <taxon>Viruses</taxon>
        <taxon>Varidnaviria</taxon>
        <taxon>Bamfordvirae</taxon>
        <taxon>Nucleocytoviricota</taxon>
        <taxon>Megaviricetes</taxon>
        <taxon>Algavirales</taxon>
        <taxon>Phycodnaviridae</taxon>
        <taxon>Prasinovirus</taxon>
    </lineage>
</organism>
<dbReference type="EMBL" id="MK522038">
    <property type="protein sequence ID" value="QOR60407.1"/>
    <property type="molecule type" value="Genomic_DNA"/>
</dbReference>
<dbReference type="NCBIfam" id="TIGR02506">
    <property type="entry name" value="NrdE_NrdA"/>
    <property type="match status" value="1"/>
</dbReference>
<keyword evidence="6 8" id="KW-0215">Deoxyribonucleotide synthesis</keyword>
<dbReference type="PRINTS" id="PR01183">
    <property type="entry name" value="RIBORDTASEM1"/>
</dbReference>
<dbReference type="InterPro" id="IPR000788">
    <property type="entry name" value="RNR_lg_C"/>
</dbReference>
<dbReference type="PANTHER" id="PTHR11573:SF6">
    <property type="entry name" value="RIBONUCLEOSIDE-DIPHOSPHATE REDUCTASE LARGE SUBUNIT"/>
    <property type="match status" value="1"/>
</dbReference>
<evidence type="ECO:0000256" key="5">
    <source>
        <dbReference type="ARBA" id="ARBA00023002"/>
    </source>
</evidence>
<protein>
    <recommendedName>
        <fullName evidence="8">Ribonucleoside-diphosphate reductase</fullName>
        <ecNumber evidence="8">1.17.4.1</ecNumber>
    </recommendedName>
</protein>
<dbReference type="SUPFAM" id="SSF48168">
    <property type="entry name" value="R1 subunit of ribonucleotide reductase, N-terminal domain"/>
    <property type="match status" value="1"/>
</dbReference>
<keyword evidence="3 7" id="KW-0547">Nucleotide-binding</keyword>
<sequence>MRVIKRSGRVEDVKFNKVTNRISKLTYGLSENVDVSTVAQQVFSSMYDEIKTYEIDTLSSEVCIGMITKDPDYEILATRIVASNIQKRAANNFHIAMRKLHKAGIITHEVLEVSAKVKENIVPERDFDFGYFGLKTLEKGYLQKIDGDIIETPQYMYMRVSIGIHGHDVDRVLETYEAMSKGLFIHATPTLFNAGTHRPQMSSCFLIANKEDSIDGIYDTVKECAQISKWAGGIGLHVHDVRANKSHIRGTNGTSDGIIPMLRVYNSTARYVNQAGRRKGSIAVYLEPWHSDILDFLEIRLNQGDEEARCRDLFTAMWIPDLFMKRVENNEKWSLFCPDQAQGLSQVYGKEFEDLYESYENEGLASKTLPAVEIWKAIIKSQSETGTPYMLYKDACNQKSNHKHIGTIKSSNLCTEILEYTDKDETAVCNLASIALPKYVNTETKEFNHEELHRVTKMVTRNLNRVIDKNFYPTENGHRSNMRHRPIGIGVQGLADVFIMLRMTFGSEESKKLNRDIFETIYHASLESSCELAEMYGPYSTFKGSPFSKGILQFDMWDRDPQFSGRYDWDAMRKLVKEGTRNSLLLAPMPTASTSQILGNNECFEPYTTNIYLRRTLAGEFVVVNKHLVEDLKKIGLWSKEMKDLMVKANGSVQNIIDIPTELKELYKTVWEMSQKTIIDMAADRGVYIDQSQSMNLFVESPTISKLSSMHMYAWKSGLKTGMYYLRSKAKARPIQFSLEAECAMCSA</sequence>
<evidence type="ECO:0000256" key="2">
    <source>
        <dbReference type="ARBA" id="ARBA00022533"/>
    </source>
</evidence>
<comment type="similarity">
    <text evidence="1 8">Belongs to the ribonucleoside diphosphate reductase large chain family.</text>
</comment>
<evidence type="ECO:0000256" key="7">
    <source>
        <dbReference type="PROSITE-ProRule" id="PRU00492"/>
    </source>
</evidence>
<dbReference type="PROSITE" id="PS51161">
    <property type="entry name" value="ATP_CONE"/>
    <property type="match status" value="1"/>
</dbReference>
<reference evidence="10" key="1">
    <citation type="submission" date="2019-02" db="EMBL/GenBank/DDBJ databases">
        <authorList>
            <person name="Bachy C."/>
            <person name="Yung C.-M."/>
            <person name="Roux S."/>
            <person name="Sullivan M.B."/>
            <person name="Worden A.Z."/>
        </authorList>
    </citation>
    <scope>NUCLEOTIDE SEQUENCE</scope>
    <source>
        <strain evidence="10">BII-V2</strain>
    </source>
</reference>
<evidence type="ECO:0000256" key="8">
    <source>
        <dbReference type="RuleBase" id="RU003410"/>
    </source>
</evidence>
<evidence type="ECO:0000256" key="6">
    <source>
        <dbReference type="ARBA" id="ARBA00023116"/>
    </source>
</evidence>
<evidence type="ECO:0000256" key="1">
    <source>
        <dbReference type="ARBA" id="ARBA00010406"/>
    </source>
</evidence>
<evidence type="ECO:0000313" key="10">
    <source>
        <dbReference type="EMBL" id="QOR60407.1"/>
    </source>
</evidence>
<dbReference type="Pfam" id="PF02867">
    <property type="entry name" value="Ribonuc_red_lgC"/>
    <property type="match status" value="1"/>
</dbReference>
<dbReference type="GO" id="GO:0004748">
    <property type="term" value="F:ribonucleoside-diphosphate reductase activity, thioredoxin disulfide as acceptor"/>
    <property type="evidence" value="ECO:0007669"/>
    <property type="project" value="UniProtKB-EC"/>
</dbReference>
<evidence type="ECO:0000256" key="4">
    <source>
        <dbReference type="ARBA" id="ARBA00022840"/>
    </source>
</evidence>
<dbReference type="Pfam" id="PF00317">
    <property type="entry name" value="Ribonuc_red_lgN"/>
    <property type="match status" value="1"/>
</dbReference>
<dbReference type="InterPro" id="IPR039718">
    <property type="entry name" value="Rrm1"/>
</dbReference>
<evidence type="ECO:0000259" key="9">
    <source>
        <dbReference type="PROSITE" id="PS51161"/>
    </source>
</evidence>
<dbReference type="GO" id="GO:0009263">
    <property type="term" value="P:deoxyribonucleotide biosynthetic process"/>
    <property type="evidence" value="ECO:0007669"/>
    <property type="project" value="UniProtKB-KW"/>
</dbReference>
<feature type="domain" description="ATP-cone" evidence="9">
    <location>
        <begin position="1"/>
        <end position="91"/>
    </location>
</feature>
<dbReference type="PANTHER" id="PTHR11573">
    <property type="entry name" value="RIBONUCLEOSIDE-DIPHOSPHATE REDUCTASE LARGE CHAIN"/>
    <property type="match status" value="1"/>
</dbReference>
<keyword evidence="5 8" id="KW-0560">Oxidoreductase</keyword>
<dbReference type="EC" id="1.17.4.1" evidence="8"/>
<proteinExistence type="inferred from homology"/>
<dbReference type="InterPro" id="IPR005144">
    <property type="entry name" value="ATP-cone_dom"/>
</dbReference>